<evidence type="ECO:0000259" key="1">
    <source>
        <dbReference type="Pfam" id="PF09016"/>
    </source>
</evidence>
<gene>
    <name evidence="2" type="ORF">A6E04_20310</name>
</gene>
<dbReference type="OrthoDB" id="5889462at2"/>
<dbReference type="EMBL" id="MAJU01000031">
    <property type="protein sequence ID" value="OCH17196.1"/>
    <property type="molecule type" value="Genomic_DNA"/>
</dbReference>
<protein>
    <recommendedName>
        <fullName evidence="1">Pas factor saposin domain-containing protein</fullName>
    </recommendedName>
</protein>
<dbReference type="InterPro" id="IPR015106">
    <property type="entry name" value="Pas_Saposin"/>
</dbReference>
<name>A0A1B9NU56_ALILO</name>
<sequence length="74" mass="8266">MDTTSLIYNTLTNLTNAEPGQYAQIRQALYDQLDLPFDKKFALYSNVLGPVGAGKLENLDKAMTKAYEILEDAH</sequence>
<accession>A0A1B9NU56</accession>
<dbReference type="Pfam" id="PF09016">
    <property type="entry name" value="Pas_Saposin"/>
    <property type="match status" value="1"/>
</dbReference>
<evidence type="ECO:0000313" key="3">
    <source>
        <dbReference type="Proteomes" id="UP000093523"/>
    </source>
</evidence>
<dbReference type="Gene3D" id="1.20.1280.100">
    <property type="entry name" value="Pas factor, saposin domain"/>
    <property type="match status" value="1"/>
</dbReference>
<dbReference type="RefSeq" id="WP_023603897.1">
    <property type="nucleotide sequence ID" value="NZ_CAWMPN010000031.1"/>
</dbReference>
<proteinExistence type="predicted"/>
<dbReference type="AlphaFoldDB" id="A0A1B9NU56"/>
<organism evidence="2 3">
    <name type="scientific">Aliivibrio logei</name>
    <name type="common">Vibrio logei</name>
    <dbReference type="NCBI Taxonomy" id="688"/>
    <lineage>
        <taxon>Bacteria</taxon>
        <taxon>Pseudomonadati</taxon>
        <taxon>Pseudomonadota</taxon>
        <taxon>Gammaproteobacteria</taxon>
        <taxon>Vibrionales</taxon>
        <taxon>Vibrionaceae</taxon>
        <taxon>Aliivibrio</taxon>
    </lineage>
</organism>
<reference evidence="2 3" key="1">
    <citation type="submission" date="2016-06" db="EMBL/GenBank/DDBJ databases">
        <authorList>
            <person name="Kjaerup R.B."/>
            <person name="Dalgaard T.S."/>
            <person name="Juul-Madsen H.R."/>
        </authorList>
    </citation>
    <scope>NUCLEOTIDE SEQUENCE [LARGE SCALE GENOMIC DNA]</scope>
    <source>
        <strain evidence="2 3">1S159</strain>
    </source>
</reference>
<dbReference type="Proteomes" id="UP000093523">
    <property type="component" value="Unassembled WGS sequence"/>
</dbReference>
<feature type="domain" description="Pas factor saposin" evidence="1">
    <location>
        <begin position="3"/>
        <end position="72"/>
    </location>
</feature>
<comment type="caution">
    <text evidence="2">The sequence shown here is derived from an EMBL/GenBank/DDBJ whole genome shotgun (WGS) entry which is preliminary data.</text>
</comment>
<evidence type="ECO:0000313" key="2">
    <source>
        <dbReference type="EMBL" id="OCH17196.1"/>
    </source>
</evidence>